<evidence type="ECO:0000259" key="2">
    <source>
        <dbReference type="Pfam" id="PF00501"/>
    </source>
</evidence>
<evidence type="ECO:0000313" key="3">
    <source>
        <dbReference type="EMBL" id="CCH31036.1"/>
    </source>
</evidence>
<dbReference type="EMBL" id="HE804045">
    <property type="protein sequence ID" value="CCH31036.1"/>
    <property type="molecule type" value="Genomic_DNA"/>
</dbReference>
<dbReference type="eggNOG" id="COG0318">
    <property type="taxonomic scope" value="Bacteria"/>
</dbReference>
<dbReference type="HOGENOM" id="CLU_1336721_0_0_11"/>
<gene>
    <name evidence="3" type="ordered locus">BN6_37450</name>
</gene>
<dbReference type="KEGG" id="sesp:BN6_37450"/>
<dbReference type="SUPFAM" id="SSF56801">
    <property type="entry name" value="Acetyl-CoA synthetase-like"/>
    <property type="match status" value="1"/>
</dbReference>
<evidence type="ECO:0000256" key="1">
    <source>
        <dbReference type="SAM" id="MobiDB-lite"/>
    </source>
</evidence>
<proteinExistence type="predicted"/>
<accession>K0JY21</accession>
<feature type="domain" description="AMP-dependent synthetase/ligase" evidence="2">
    <location>
        <begin position="58"/>
        <end position="151"/>
    </location>
</feature>
<protein>
    <recommendedName>
        <fullName evidence="2">AMP-dependent synthetase/ligase domain-containing protein</fullName>
    </recommendedName>
</protein>
<sequence length="205" mass="22575">MVHAETALLEVDRRGGRGVARARQSRRALPWYRNGASVACQVDQRLREATPGHLANPSDRRVPRQEDRITYRELRGTSTRMAGALVAAGAPDVVGVLCQNNTAFPQGVLAASRIGAAACPLPLPMGLRDQESYVRRTRRIISTAGLRHLVTVPKVQPGGPVGRNRTLPRPRRPARCRSPGWTPPGWRYFSRRCPKARPSRPVVAT</sequence>
<dbReference type="InterPro" id="IPR042099">
    <property type="entry name" value="ANL_N_sf"/>
</dbReference>
<name>K0JY21_SACES</name>
<dbReference type="AlphaFoldDB" id="K0JY21"/>
<dbReference type="STRING" id="1179773.BN6_37450"/>
<organism evidence="3 4">
    <name type="scientific">Saccharothrix espanaensis (strain ATCC 51144 / DSM 44229 / JCM 9112 / NBRC 15066 / NRRL 15764)</name>
    <dbReference type="NCBI Taxonomy" id="1179773"/>
    <lineage>
        <taxon>Bacteria</taxon>
        <taxon>Bacillati</taxon>
        <taxon>Actinomycetota</taxon>
        <taxon>Actinomycetes</taxon>
        <taxon>Pseudonocardiales</taxon>
        <taxon>Pseudonocardiaceae</taxon>
        <taxon>Saccharothrix</taxon>
    </lineage>
</organism>
<dbReference type="Proteomes" id="UP000006281">
    <property type="component" value="Chromosome"/>
</dbReference>
<feature type="region of interest" description="Disordered" evidence="1">
    <location>
        <begin position="155"/>
        <end position="180"/>
    </location>
</feature>
<feature type="compositionally biased region" description="Basic residues" evidence="1">
    <location>
        <begin position="166"/>
        <end position="175"/>
    </location>
</feature>
<keyword evidence="4" id="KW-1185">Reference proteome</keyword>
<dbReference type="InterPro" id="IPR000873">
    <property type="entry name" value="AMP-dep_synth/lig_dom"/>
</dbReference>
<dbReference type="RefSeq" id="WP_015101148.1">
    <property type="nucleotide sequence ID" value="NC_019673.1"/>
</dbReference>
<dbReference type="Pfam" id="PF00501">
    <property type="entry name" value="AMP-binding"/>
    <property type="match status" value="1"/>
</dbReference>
<dbReference type="Gene3D" id="3.40.50.12780">
    <property type="entry name" value="N-terminal domain of ligase-like"/>
    <property type="match status" value="1"/>
</dbReference>
<reference evidence="3 4" key="1">
    <citation type="journal article" date="2012" name="BMC Genomics">
        <title>Complete genome sequence of Saccharothrix espanaensis DSM 44229T and comparison to the other completely sequenced Pseudonocardiaceae.</title>
        <authorList>
            <person name="Strobel T."/>
            <person name="Al-Dilaimi A."/>
            <person name="Blom J."/>
            <person name="Gessner A."/>
            <person name="Kalinowski J."/>
            <person name="Luzhetska M."/>
            <person name="Puhler A."/>
            <person name="Szczepanowski R."/>
            <person name="Bechthold A."/>
            <person name="Ruckert C."/>
        </authorList>
    </citation>
    <scope>NUCLEOTIDE SEQUENCE [LARGE SCALE GENOMIC DNA]</scope>
    <source>
        <strain evidence="4">ATCC 51144 / DSM 44229 / JCM 9112 / NBRC 15066 / NRRL 15764</strain>
    </source>
</reference>
<evidence type="ECO:0000313" key="4">
    <source>
        <dbReference type="Proteomes" id="UP000006281"/>
    </source>
</evidence>